<dbReference type="AlphaFoldDB" id="A0A542XKV8"/>
<name>A0A542XKV8_SALAC</name>
<dbReference type="GeneID" id="93770869"/>
<evidence type="ECO:0000313" key="2">
    <source>
        <dbReference type="EMBL" id="GIM87376.1"/>
    </source>
</evidence>
<evidence type="ECO:0000313" key="3">
    <source>
        <dbReference type="EMBL" id="TQL36478.1"/>
    </source>
</evidence>
<keyword evidence="5" id="KW-1185">Reference proteome</keyword>
<organism evidence="3 4">
    <name type="scientific">Salinispora arenicola</name>
    <dbReference type="NCBI Taxonomy" id="168697"/>
    <lineage>
        <taxon>Bacteria</taxon>
        <taxon>Bacillati</taxon>
        <taxon>Actinomycetota</taxon>
        <taxon>Actinomycetes</taxon>
        <taxon>Micromonosporales</taxon>
        <taxon>Micromonosporaceae</taxon>
        <taxon>Salinispora</taxon>
    </lineage>
</organism>
<feature type="compositionally biased region" description="Basic and acidic residues" evidence="1">
    <location>
        <begin position="62"/>
        <end position="80"/>
    </location>
</feature>
<accession>A0A542XKV8</accession>
<dbReference type="EMBL" id="BOQM01000039">
    <property type="protein sequence ID" value="GIM87376.1"/>
    <property type="molecule type" value="Genomic_DNA"/>
</dbReference>
<comment type="caution">
    <text evidence="3">The sequence shown here is derived from an EMBL/GenBank/DDBJ whole genome shotgun (WGS) entry which is preliminary data.</text>
</comment>
<feature type="region of interest" description="Disordered" evidence="1">
    <location>
        <begin position="62"/>
        <end position="95"/>
    </location>
</feature>
<reference evidence="3 4" key="1">
    <citation type="submission" date="2019-06" db="EMBL/GenBank/DDBJ databases">
        <title>Sequencing the genomes of 1000 actinobacteria strains.</title>
        <authorList>
            <person name="Klenk H.-P."/>
        </authorList>
    </citation>
    <scope>NUCLEOTIDE SEQUENCE [LARGE SCALE GENOMIC DNA]</scope>
    <source>
        <strain evidence="3 4">DSM 44819</strain>
    </source>
</reference>
<evidence type="ECO:0000256" key="1">
    <source>
        <dbReference type="SAM" id="MobiDB-lite"/>
    </source>
</evidence>
<protein>
    <submittedName>
        <fullName evidence="3">Uncharacterized protein</fullName>
    </submittedName>
</protein>
<dbReference type="RefSeq" id="WP_016814099.1">
    <property type="nucleotide sequence ID" value="NZ_BOQM01000039.1"/>
</dbReference>
<evidence type="ECO:0000313" key="4">
    <source>
        <dbReference type="Proteomes" id="UP000315983"/>
    </source>
</evidence>
<feature type="compositionally biased region" description="Low complexity" evidence="1">
    <location>
        <begin position="19"/>
        <end position="29"/>
    </location>
</feature>
<dbReference type="EMBL" id="VFOL01000001">
    <property type="protein sequence ID" value="TQL36478.1"/>
    <property type="molecule type" value="Genomic_DNA"/>
</dbReference>
<proteinExistence type="predicted"/>
<sequence length="120" mass="13531">MPDIVPEEGSSRPVWRRSAATPTAAATPTDGSDRPLRCGGPELDVHERFYLMREKRRSQLAEQARLREEAEERDAAKERVPDDEDEDRAAERFRNDRYAVKLLHQDDSAWVGGTDPGALG</sequence>
<evidence type="ECO:0000313" key="5">
    <source>
        <dbReference type="Proteomes" id="UP000677457"/>
    </source>
</evidence>
<feature type="region of interest" description="Disordered" evidence="1">
    <location>
        <begin position="1"/>
        <end position="40"/>
    </location>
</feature>
<dbReference type="Proteomes" id="UP000315983">
    <property type="component" value="Unassembled WGS sequence"/>
</dbReference>
<reference evidence="2 5" key="2">
    <citation type="submission" date="2021-03" db="EMBL/GenBank/DDBJ databases">
        <title>Whole genome shotgun sequence of Salinispora arenicola NBRC 105043.</title>
        <authorList>
            <person name="Komaki H."/>
            <person name="Tamura T."/>
        </authorList>
    </citation>
    <scope>NUCLEOTIDE SEQUENCE [LARGE SCALE GENOMIC DNA]</scope>
    <source>
        <strain evidence="2 5">NBRC 105043</strain>
    </source>
</reference>
<dbReference type="Proteomes" id="UP000677457">
    <property type="component" value="Unassembled WGS sequence"/>
</dbReference>
<gene>
    <name evidence="3" type="ORF">FB564_1575</name>
    <name evidence="2" type="ORF">Sar04_41120</name>
</gene>